<feature type="region of interest" description="Disordered" evidence="1">
    <location>
        <begin position="121"/>
        <end position="167"/>
    </location>
</feature>
<feature type="region of interest" description="Disordered" evidence="1">
    <location>
        <begin position="1"/>
        <end position="70"/>
    </location>
</feature>
<evidence type="ECO:0000256" key="1">
    <source>
        <dbReference type="SAM" id="MobiDB-lite"/>
    </source>
</evidence>
<reference evidence="2 3" key="1">
    <citation type="journal article" date="2018" name="PLoS Pathog.">
        <title>Evolution of structural diversity of trichothecenes, a family of toxins produced by plant pathogenic and entomopathogenic fungi.</title>
        <authorList>
            <person name="Proctor R.H."/>
            <person name="McCormick S.P."/>
            <person name="Kim H.S."/>
            <person name="Cardoza R.E."/>
            <person name="Stanley A.M."/>
            <person name="Lindo L."/>
            <person name="Kelly A."/>
            <person name="Brown D.W."/>
            <person name="Lee T."/>
            <person name="Vaughan M.M."/>
            <person name="Alexander N.J."/>
            <person name="Busman M."/>
            <person name="Gutierrez S."/>
        </authorList>
    </citation>
    <scope>NUCLEOTIDE SEQUENCE [LARGE SCALE GENOMIC DNA]</scope>
    <source>
        <strain evidence="2 3">IBT 40837</strain>
    </source>
</reference>
<comment type="caution">
    <text evidence="2">The sequence shown here is derived from an EMBL/GenBank/DDBJ whole genome shotgun (WGS) entry which is preliminary data.</text>
</comment>
<evidence type="ECO:0000313" key="3">
    <source>
        <dbReference type="Proteomes" id="UP000266272"/>
    </source>
</evidence>
<dbReference type="OrthoDB" id="10037289at2759"/>
<feature type="compositionally biased region" description="Acidic residues" evidence="1">
    <location>
        <begin position="125"/>
        <end position="154"/>
    </location>
</feature>
<evidence type="ECO:0000313" key="2">
    <source>
        <dbReference type="EMBL" id="RFU77411.1"/>
    </source>
</evidence>
<dbReference type="Proteomes" id="UP000266272">
    <property type="component" value="Unassembled WGS sequence"/>
</dbReference>
<proteinExistence type="predicted"/>
<feature type="compositionally biased region" description="Low complexity" evidence="1">
    <location>
        <begin position="48"/>
        <end position="60"/>
    </location>
</feature>
<accession>A0A395NN88</accession>
<name>A0A395NN88_TRIAR</name>
<sequence length="453" mass="51425">MPPKATRALPRKRPVSETDGDGANNSRNPPAKRAATSKRAPARKNIEPETAPSPETATTANGPHRRVPLGPNGEYFIPQVFPHECFKAIGKMLLPPRWVNGIDATPDRELSLKSREWWELNSPWLEEDSDDEEEDEEEEDEDEDEDEGGEDEEQNEKINASKKKNDKEANADVMAMHKIVGELSSLHPDHIWVASMRGYERQRWWLMEIFKRDQDDFSMHIYNDFNYYGTIEVLENLFVNFEKVLKRKSHTSLELWQELEGFALLLNSRCVEIECEYSVYSSGPRSSILTTNRYVHEVCDDSDRCGQILELVGFMTLAVIDSLQKSGLFSKDSQIPNISIILALLVKYAWNTAAVSDDYWKDNIGWVFSVIGRAENANISLSGPIKIANILEEIKDTAPTQTSASRNKWTKGTFVKKFRSYGSRGGDQFEIAKMPANQREKHSLGGRGSGLMF</sequence>
<keyword evidence="3" id="KW-1185">Reference proteome</keyword>
<dbReference type="AlphaFoldDB" id="A0A395NN88"/>
<dbReference type="EMBL" id="PXOA01000282">
    <property type="protein sequence ID" value="RFU77411.1"/>
    <property type="molecule type" value="Genomic_DNA"/>
</dbReference>
<protein>
    <submittedName>
        <fullName evidence="2">Uncharacterized protein</fullName>
    </submittedName>
</protein>
<organism evidence="2 3">
    <name type="scientific">Trichoderma arundinaceum</name>
    <dbReference type="NCBI Taxonomy" id="490622"/>
    <lineage>
        <taxon>Eukaryota</taxon>
        <taxon>Fungi</taxon>
        <taxon>Dikarya</taxon>
        <taxon>Ascomycota</taxon>
        <taxon>Pezizomycotina</taxon>
        <taxon>Sordariomycetes</taxon>
        <taxon>Hypocreomycetidae</taxon>
        <taxon>Hypocreales</taxon>
        <taxon>Hypocreaceae</taxon>
        <taxon>Trichoderma</taxon>
    </lineage>
</organism>
<gene>
    <name evidence="2" type="ORF">TARUN_4828</name>
</gene>